<reference evidence="1 2" key="2">
    <citation type="submission" date="2019-11" db="EMBL/GenBank/DDBJ databases">
        <authorList>
            <person name="Lu H."/>
        </authorList>
    </citation>
    <scope>NUCLEOTIDE SEQUENCE [LARGE SCALE GENOMIC DNA]</scope>
    <source>
        <strain evidence="1 2">FIM1</strain>
    </source>
</reference>
<evidence type="ECO:0000313" key="2">
    <source>
        <dbReference type="Proteomes" id="UP000422736"/>
    </source>
</evidence>
<dbReference type="EMBL" id="CP015055">
    <property type="protein sequence ID" value="QGN14770.1"/>
    <property type="molecule type" value="Genomic_DNA"/>
</dbReference>
<keyword evidence="1" id="KW-0378">Hydrolase</keyword>
<dbReference type="CDD" id="cd01427">
    <property type="entry name" value="HAD_like"/>
    <property type="match status" value="1"/>
</dbReference>
<sequence>MWKLKNTDKCIKGVVFDMDGTLCLPQTWMFKDMRDAIGCQDPKIDILTFIEELPTAEEQAEAERKITVVEKKAMEEMEPQPGMIELFRFLKENGISKSICTRNLIGAVTYLVESFVPTDLNDFECIVTREFYPPKPKPDPLLHISKQLKLKPEEMIMVGDSADDMKSGAAAGFTTILLNNDVNKLLRDDKKLVTYSVDKLSDIIDLLEPL</sequence>
<proteinExistence type="predicted"/>
<dbReference type="GO" id="GO:0016787">
    <property type="term" value="F:hydrolase activity"/>
    <property type="evidence" value="ECO:0007669"/>
    <property type="project" value="UniProtKB-KW"/>
</dbReference>
<dbReference type="SFLD" id="SFLDG01129">
    <property type="entry name" value="C1.5:_HAD__Beta-PGM__Phosphata"/>
    <property type="match status" value="1"/>
</dbReference>
<dbReference type="InterPro" id="IPR006439">
    <property type="entry name" value="HAD-SF_hydro_IA"/>
</dbReference>
<dbReference type="PANTHER" id="PTHR43885:SF1">
    <property type="entry name" value="SUPERFAMILY HYDROLASE, PUTATIVE (AFU_ORTHOLOGUE AFUA_4G13290)-RELATED"/>
    <property type="match status" value="1"/>
</dbReference>
<dbReference type="Gene3D" id="3.40.50.1000">
    <property type="entry name" value="HAD superfamily/HAD-like"/>
    <property type="match status" value="1"/>
</dbReference>
<reference evidence="1 2" key="1">
    <citation type="submission" date="2016-03" db="EMBL/GenBank/DDBJ databases">
        <title>How can Kluyveromyces marxianus grow so fast - potential evolutionary course in Saccharomyces Complex revealed by comparative genomics.</title>
        <authorList>
            <person name="Mo W."/>
            <person name="Lu W."/>
            <person name="Yang X."/>
            <person name="Qi J."/>
            <person name="Lv H."/>
        </authorList>
    </citation>
    <scope>NUCLEOTIDE SEQUENCE [LARGE SCALE GENOMIC DNA]</scope>
    <source>
        <strain evidence="1 2">FIM1</strain>
    </source>
</reference>
<dbReference type="NCBIfam" id="TIGR01509">
    <property type="entry name" value="HAD-SF-IA-v3"/>
    <property type="match status" value="1"/>
</dbReference>
<dbReference type="InterPro" id="IPR023214">
    <property type="entry name" value="HAD_sf"/>
</dbReference>
<protein>
    <submittedName>
        <fullName evidence="1">Uncharacterized hydrolase YOR131C</fullName>
    </submittedName>
</protein>
<dbReference type="PRINTS" id="PR00413">
    <property type="entry name" value="HADHALOGNASE"/>
</dbReference>
<dbReference type="Proteomes" id="UP000422736">
    <property type="component" value="Chromosome 2"/>
</dbReference>
<gene>
    <name evidence="1" type="ORF">FIM1_1440</name>
</gene>
<dbReference type="Pfam" id="PF00702">
    <property type="entry name" value="Hydrolase"/>
    <property type="match status" value="1"/>
</dbReference>
<dbReference type="PANTHER" id="PTHR43885">
    <property type="entry name" value="HALOACID DEHALOGENASE-LIKE HYDROLASE"/>
    <property type="match status" value="1"/>
</dbReference>
<name>A0ABX6ETE8_KLUMA</name>
<dbReference type="SUPFAM" id="SSF56784">
    <property type="entry name" value="HAD-like"/>
    <property type="match status" value="1"/>
</dbReference>
<dbReference type="InterPro" id="IPR036412">
    <property type="entry name" value="HAD-like_sf"/>
</dbReference>
<dbReference type="NCBIfam" id="TIGR01549">
    <property type="entry name" value="HAD-SF-IA-v1"/>
    <property type="match status" value="1"/>
</dbReference>
<dbReference type="Gene3D" id="1.10.260.80">
    <property type="match status" value="1"/>
</dbReference>
<organism evidence="1 2">
    <name type="scientific">Kluyveromyces marxianus</name>
    <name type="common">Yeast</name>
    <name type="synonym">Candida kefyr</name>
    <dbReference type="NCBI Taxonomy" id="4911"/>
    <lineage>
        <taxon>Eukaryota</taxon>
        <taxon>Fungi</taxon>
        <taxon>Dikarya</taxon>
        <taxon>Ascomycota</taxon>
        <taxon>Saccharomycotina</taxon>
        <taxon>Saccharomycetes</taxon>
        <taxon>Saccharomycetales</taxon>
        <taxon>Saccharomycetaceae</taxon>
        <taxon>Kluyveromyces</taxon>
    </lineage>
</organism>
<evidence type="ECO:0000313" key="1">
    <source>
        <dbReference type="EMBL" id="QGN14770.1"/>
    </source>
</evidence>
<accession>A0ABX6ETE8</accession>
<dbReference type="SFLD" id="SFLDS00003">
    <property type="entry name" value="Haloacid_Dehalogenase"/>
    <property type="match status" value="1"/>
</dbReference>
<keyword evidence="2" id="KW-1185">Reference proteome</keyword>